<feature type="modified residue" description="4-aspartylphosphate" evidence="2">
    <location>
        <position position="53"/>
    </location>
</feature>
<reference evidence="4 5" key="1">
    <citation type="submission" date="2018-02" db="EMBL/GenBank/DDBJ databases">
        <title>Genome sequences of Apibacter spp., gut symbionts of Asian honey bees.</title>
        <authorList>
            <person name="Kwong W.K."/>
            <person name="Steele M.I."/>
            <person name="Moran N.A."/>
        </authorList>
    </citation>
    <scope>NUCLEOTIDE SEQUENCE [LARGE SCALE GENOMIC DNA]</scope>
    <source>
        <strain evidence="5">wkB301</strain>
    </source>
</reference>
<dbReference type="InterPro" id="IPR011006">
    <property type="entry name" value="CheY-like_superfamily"/>
</dbReference>
<dbReference type="AlphaFoldDB" id="A0A2S8AAY8"/>
<dbReference type="PANTHER" id="PTHR44591:SF3">
    <property type="entry name" value="RESPONSE REGULATORY DOMAIN-CONTAINING PROTEIN"/>
    <property type="match status" value="1"/>
</dbReference>
<proteinExistence type="predicted"/>
<organism evidence="4 5">
    <name type="scientific">Apibacter adventoris</name>
    <dbReference type="NCBI Taxonomy" id="1679466"/>
    <lineage>
        <taxon>Bacteria</taxon>
        <taxon>Pseudomonadati</taxon>
        <taxon>Bacteroidota</taxon>
        <taxon>Flavobacteriia</taxon>
        <taxon>Flavobacteriales</taxon>
        <taxon>Weeksellaceae</taxon>
        <taxon>Apibacter</taxon>
    </lineage>
</organism>
<dbReference type="InterPro" id="IPR050595">
    <property type="entry name" value="Bact_response_regulator"/>
</dbReference>
<dbReference type="EMBL" id="PSZM01000040">
    <property type="protein sequence ID" value="PQL91765.1"/>
    <property type="molecule type" value="Genomic_DNA"/>
</dbReference>
<evidence type="ECO:0000313" key="4">
    <source>
        <dbReference type="EMBL" id="PQL91765.1"/>
    </source>
</evidence>
<protein>
    <submittedName>
        <fullName evidence="4">Two-component system response regulator</fullName>
    </submittedName>
</protein>
<name>A0A2S8AAY8_9FLAO</name>
<keyword evidence="5" id="KW-1185">Reference proteome</keyword>
<dbReference type="InterPro" id="IPR001789">
    <property type="entry name" value="Sig_transdc_resp-reg_receiver"/>
</dbReference>
<dbReference type="SMART" id="SM00448">
    <property type="entry name" value="REC"/>
    <property type="match status" value="1"/>
</dbReference>
<dbReference type="Pfam" id="PF08665">
    <property type="entry name" value="PglZ"/>
    <property type="match status" value="1"/>
</dbReference>
<dbReference type="OrthoDB" id="9813025at2"/>
<gene>
    <name evidence="4" type="ORF">C4S77_08170</name>
</gene>
<evidence type="ECO:0000259" key="3">
    <source>
        <dbReference type="PROSITE" id="PS50110"/>
    </source>
</evidence>
<dbReference type="SUPFAM" id="SSF52172">
    <property type="entry name" value="CheY-like"/>
    <property type="match status" value="1"/>
</dbReference>
<dbReference type="PROSITE" id="PS50110">
    <property type="entry name" value="RESPONSE_REGULATORY"/>
    <property type="match status" value="1"/>
</dbReference>
<dbReference type="GO" id="GO:0000160">
    <property type="term" value="P:phosphorelay signal transduction system"/>
    <property type="evidence" value="ECO:0007669"/>
    <property type="project" value="InterPro"/>
</dbReference>
<dbReference type="Proteomes" id="UP000238042">
    <property type="component" value="Unassembled WGS sequence"/>
</dbReference>
<dbReference type="Pfam" id="PF00072">
    <property type="entry name" value="Response_reg"/>
    <property type="match status" value="1"/>
</dbReference>
<dbReference type="Gene3D" id="3.40.50.2300">
    <property type="match status" value="1"/>
</dbReference>
<keyword evidence="1 2" id="KW-0597">Phosphoprotein</keyword>
<feature type="domain" description="Response regulatory" evidence="3">
    <location>
        <begin position="4"/>
        <end position="118"/>
    </location>
</feature>
<dbReference type="PANTHER" id="PTHR44591">
    <property type="entry name" value="STRESS RESPONSE REGULATOR PROTEIN 1"/>
    <property type="match status" value="1"/>
</dbReference>
<accession>A0A2S8AAY8</accession>
<sequence>MIAKILWIDDEIEMLESHSIFLKNKGYEVTGINNAPDALKLITGGNFNAVLLDENMPGMGGLEALQKIKEIENTLPVIMITKNEEEDIMEEAIGEKISDYILKPVNPNQILLSLKKVLKGDEIIEKKTVLNYQQDFRKISMDLMYAENYNDWVQIYLKLIQWDLKFDKLEDAEMTSILQNQKEEADNLFSKFIEKNYRDWLHTDVKPKMSHTVFKDVIRPTIEKNEKVLLLMIDNLRYDQWKVIQPLFSKYYNKVTEQSYFSILPSSTQYARNSFFSGLLPLEIEKNFPQYWVGENDEEQKNQFENELLNAQLQRLGLKDLKTKYFKVLNADFEKKIYEDFKIYNNLDLITIVYNFIDILSHAKTNNNIVSELIRDDKTFRSLTYTWFENSSILKIVQQAAEDGYKLIITTDHGTIYVKKPSRVIGDKESSTNLRYKLGKNLQYEAKDVFAVSDPEDFFLPKVNVNSKYIFAKENKFFAYPKNYNHYVNYYKDTYQHGGISLEEMIIPIVVLE</sequence>
<dbReference type="CDD" id="cd00156">
    <property type="entry name" value="REC"/>
    <property type="match status" value="1"/>
</dbReference>
<dbReference type="SUPFAM" id="SSF53649">
    <property type="entry name" value="Alkaline phosphatase-like"/>
    <property type="match status" value="1"/>
</dbReference>
<dbReference type="InterPro" id="IPR017850">
    <property type="entry name" value="Alkaline_phosphatase_core_sf"/>
</dbReference>
<evidence type="ECO:0000313" key="5">
    <source>
        <dbReference type="Proteomes" id="UP000238042"/>
    </source>
</evidence>
<evidence type="ECO:0000256" key="1">
    <source>
        <dbReference type="ARBA" id="ARBA00022553"/>
    </source>
</evidence>
<comment type="caution">
    <text evidence="4">The sequence shown here is derived from an EMBL/GenBank/DDBJ whole genome shotgun (WGS) entry which is preliminary data.</text>
</comment>
<dbReference type="RefSeq" id="WP_105247127.1">
    <property type="nucleotide sequence ID" value="NZ_PSZM01000040.1"/>
</dbReference>
<evidence type="ECO:0000256" key="2">
    <source>
        <dbReference type="PROSITE-ProRule" id="PRU00169"/>
    </source>
</evidence>